<evidence type="ECO:0000313" key="2">
    <source>
        <dbReference type="Proteomes" id="UP001497382"/>
    </source>
</evidence>
<sequence>MLLNDSIELECNDSSATPEPLPMNWDIDLSKIWIPSSVLPNRKKQINPNEVQH</sequence>
<comment type="caution">
    <text evidence="1">The sequence shown here is derived from an EMBL/GenBank/DDBJ whole genome shotgun (WGS) entry which is preliminary data.</text>
</comment>
<dbReference type="AlphaFoldDB" id="A0AAV2BZE0"/>
<gene>
    <name evidence="1" type="ORF">LARSCL_LOCUS22330</name>
</gene>
<accession>A0AAV2BZE0</accession>
<proteinExistence type="predicted"/>
<organism evidence="1 2">
    <name type="scientific">Larinioides sclopetarius</name>
    <dbReference type="NCBI Taxonomy" id="280406"/>
    <lineage>
        <taxon>Eukaryota</taxon>
        <taxon>Metazoa</taxon>
        <taxon>Ecdysozoa</taxon>
        <taxon>Arthropoda</taxon>
        <taxon>Chelicerata</taxon>
        <taxon>Arachnida</taxon>
        <taxon>Araneae</taxon>
        <taxon>Araneomorphae</taxon>
        <taxon>Entelegynae</taxon>
        <taxon>Araneoidea</taxon>
        <taxon>Araneidae</taxon>
        <taxon>Larinioides</taxon>
    </lineage>
</organism>
<keyword evidence="2" id="KW-1185">Reference proteome</keyword>
<evidence type="ECO:0000313" key="1">
    <source>
        <dbReference type="EMBL" id="CAL1301122.1"/>
    </source>
</evidence>
<dbReference type="Proteomes" id="UP001497382">
    <property type="component" value="Unassembled WGS sequence"/>
</dbReference>
<reference evidence="1 2" key="1">
    <citation type="submission" date="2024-04" db="EMBL/GenBank/DDBJ databases">
        <authorList>
            <person name="Rising A."/>
            <person name="Reimegard J."/>
            <person name="Sonavane S."/>
            <person name="Akerstrom W."/>
            <person name="Nylinder S."/>
            <person name="Hedman E."/>
            <person name="Kallberg Y."/>
        </authorList>
    </citation>
    <scope>NUCLEOTIDE SEQUENCE [LARGE SCALE GENOMIC DNA]</scope>
</reference>
<name>A0AAV2BZE0_9ARAC</name>
<protein>
    <submittedName>
        <fullName evidence="1">Uncharacterized protein</fullName>
    </submittedName>
</protein>
<dbReference type="EMBL" id="CAXIEN010000624">
    <property type="protein sequence ID" value="CAL1301122.1"/>
    <property type="molecule type" value="Genomic_DNA"/>
</dbReference>